<dbReference type="Proteomes" id="UP000595437">
    <property type="component" value="Chromosome 5"/>
</dbReference>
<reference evidence="2" key="1">
    <citation type="submission" date="2021-01" db="EMBL/GenBank/DDBJ databases">
        <title>Caligus Genome Assembly.</title>
        <authorList>
            <person name="Gallardo-Escarate C."/>
        </authorList>
    </citation>
    <scope>NUCLEOTIDE SEQUENCE [LARGE SCALE GENOMIC DNA]</scope>
</reference>
<evidence type="ECO:0000313" key="1">
    <source>
        <dbReference type="EMBL" id="QQP55053.1"/>
    </source>
</evidence>
<keyword evidence="2" id="KW-1185">Reference proteome</keyword>
<evidence type="ECO:0008006" key="3">
    <source>
        <dbReference type="Google" id="ProtNLM"/>
    </source>
</evidence>
<sequence length="98" mass="11636">MAYEMSVDPKTIRTAVHKDLGMKSYARTPRHLLTDRLKPSRHERCKKVLNYFKKSSVRVKIFSDKKIFTLDAVFSRRNDRYIAKSFNQVEGTYRTKHP</sequence>
<evidence type="ECO:0000313" key="2">
    <source>
        <dbReference type="Proteomes" id="UP000595437"/>
    </source>
</evidence>
<dbReference type="PANTHER" id="PTHR46068:SF1">
    <property type="entry name" value="TRANSPOSASE IS30-LIKE HTH DOMAIN-CONTAINING PROTEIN"/>
    <property type="match status" value="1"/>
</dbReference>
<protein>
    <recommendedName>
        <fullName evidence="3">Transposase</fullName>
    </recommendedName>
</protein>
<dbReference type="OrthoDB" id="10006939at2759"/>
<proteinExistence type="predicted"/>
<dbReference type="AlphaFoldDB" id="A0A7T8QU07"/>
<name>A0A7T8QU07_CALRO</name>
<organism evidence="1 2">
    <name type="scientific">Caligus rogercresseyi</name>
    <name type="common">Sea louse</name>
    <dbReference type="NCBI Taxonomy" id="217165"/>
    <lineage>
        <taxon>Eukaryota</taxon>
        <taxon>Metazoa</taxon>
        <taxon>Ecdysozoa</taxon>
        <taxon>Arthropoda</taxon>
        <taxon>Crustacea</taxon>
        <taxon>Multicrustacea</taxon>
        <taxon>Hexanauplia</taxon>
        <taxon>Copepoda</taxon>
        <taxon>Siphonostomatoida</taxon>
        <taxon>Caligidae</taxon>
        <taxon>Caligus</taxon>
    </lineage>
</organism>
<gene>
    <name evidence="1" type="ORF">FKW44_008097</name>
</gene>
<dbReference type="PANTHER" id="PTHR46068">
    <property type="entry name" value="PROTEIN CBG27172"/>
    <property type="match status" value="1"/>
</dbReference>
<dbReference type="EMBL" id="CP045894">
    <property type="protein sequence ID" value="QQP55053.1"/>
    <property type="molecule type" value="Genomic_DNA"/>
</dbReference>
<accession>A0A7T8QU07</accession>